<dbReference type="EMBL" id="BLXT01001094">
    <property type="protein sequence ID" value="GFN83102.1"/>
    <property type="molecule type" value="Genomic_DNA"/>
</dbReference>
<feature type="region of interest" description="Disordered" evidence="1">
    <location>
        <begin position="327"/>
        <end position="353"/>
    </location>
</feature>
<protein>
    <submittedName>
        <fullName evidence="3">Programmed cell death protein 2-like</fullName>
    </submittedName>
</protein>
<evidence type="ECO:0000313" key="4">
    <source>
        <dbReference type="Proteomes" id="UP000735302"/>
    </source>
</evidence>
<gene>
    <name evidence="3" type="ORF">PoB_000960800</name>
</gene>
<dbReference type="GO" id="GO:0006915">
    <property type="term" value="P:apoptotic process"/>
    <property type="evidence" value="ECO:0007669"/>
    <property type="project" value="TreeGrafter"/>
</dbReference>
<proteinExistence type="predicted"/>
<feature type="compositionally biased region" description="Acidic residues" evidence="1">
    <location>
        <begin position="128"/>
        <end position="148"/>
    </location>
</feature>
<evidence type="ECO:0000256" key="1">
    <source>
        <dbReference type="SAM" id="MobiDB-lite"/>
    </source>
</evidence>
<dbReference type="InterPro" id="IPR052815">
    <property type="entry name" value="PDCD2-like_regulator"/>
</dbReference>
<dbReference type="PANTHER" id="PTHR46421">
    <property type="entry name" value="PROGRAMMED CELL DEATH PROTEIN 2-LIKE"/>
    <property type="match status" value="1"/>
</dbReference>
<evidence type="ECO:0000313" key="3">
    <source>
        <dbReference type="EMBL" id="GFN83102.1"/>
    </source>
</evidence>
<dbReference type="Proteomes" id="UP000735302">
    <property type="component" value="Unassembled WGS sequence"/>
</dbReference>
<dbReference type="Pfam" id="PF04194">
    <property type="entry name" value="PDCD2_C"/>
    <property type="match status" value="1"/>
</dbReference>
<dbReference type="GO" id="GO:0005737">
    <property type="term" value="C:cytoplasm"/>
    <property type="evidence" value="ECO:0007669"/>
    <property type="project" value="InterPro"/>
</dbReference>
<dbReference type="AlphaFoldDB" id="A0AAV3YKN1"/>
<comment type="caution">
    <text evidence="3">The sequence shown here is derived from an EMBL/GenBank/DDBJ whole genome shotgun (WGS) entry which is preliminary data.</text>
</comment>
<sequence>MSVLIGIIEQPIKKPESTGWDTNKIGGIPIWPQKPRQPQLPIAKCRVCGRCQSLVAQLYCPLGGSAFHRCLYIFVCPGQCSTQPQGWRVFRCMQYDAAYDKSQQGHKTYIGTGAGATENMDVDSWADGADDWGDGGDDWGQGEDDWEEDKNKSSCPTGTGEATLTNQTSENVICDEAGAVRKDEIIKGSAGFSEGTDRVSLESQDADVTKLISENFSTQINLGNNSTGHGTDEASACVSQVTVADTNTPQVIQETMLPTDSGRLDAMVKILNMKHDEGPQRVQASTSAAVVFQPYYLEVVEEPRESSDVSDQVLRLMRDYEQSEGLSISSMLNERPKSGKGKRSNDGENYEKSELRHGDRMFHKFLKRLQRCPQQCVRYDRGGDPLLVNDIRDVLIDCCPVCGGERVFELQMLPALIPQLQPTDADVDVDVDFSTVLIFTCSNNCWPSRCDSDLHLLEEAVILQVDPDRHLYR</sequence>
<dbReference type="PANTHER" id="PTHR46421:SF1">
    <property type="entry name" value="PROGRAMMED CELL DEATH PROTEIN 2-LIKE"/>
    <property type="match status" value="1"/>
</dbReference>
<dbReference type="InterPro" id="IPR007320">
    <property type="entry name" value="PDCD2_C"/>
</dbReference>
<evidence type="ECO:0000259" key="2">
    <source>
        <dbReference type="Pfam" id="PF04194"/>
    </source>
</evidence>
<feature type="region of interest" description="Disordered" evidence="1">
    <location>
        <begin position="128"/>
        <end position="166"/>
    </location>
</feature>
<keyword evidence="4" id="KW-1185">Reference proteome</keyword>
<feature type="compositionally biased region" description="Basic and acidic residues" evidence="1">
    <location>
        <begin position="343"/>
        <end position="353"/>
    </location>
</feature>
<feature type="domain" description="Programmed cell death protein 2 C-terminal" evidence="2">
    <location>
        <begin position="359"/>
        <end position="464"/>
    </location>
</feature>
<accession>A0AAV3YKN1</accession>
<name>A0AAV3YKN1_9GAST</name>
<reference evidence="3 4" key="1">
    <citation type="journal article" date="2021" name="Elife">
        <title>Chloroplast acquisition without the gene transfer in kleptoplastic sea slugs, Plakobranchus ocellatus.</title>
        <authorList>
            <person name="Maeda T."/>
            <person name="Takahashi S."/>
            <person name="Yoshida T."/>
            <person name="Shimamura S."/>
            <person name="Takaki Y."/>
            <person name="Nagai Y."/>
            <person name="Toyoda A."/>
            <person name="Suzuki Y."/>
            <person name="Arimoto A."/>
            <person name="Ishii H."/>
            <person name="Satoh N."/>
            <person name="Nishiyama T."/>
            <person name="Hasebe M."/>
            <person name="Maruyama T."/>
            <person name="Minagawa J."/>
            <person name="Obokata J."/>
            <person name="Shigenobu S."/>
        </authorList>
    </citation>
    <scope>NUCLEOTIDE SEQUENCE [LARGE SCALE GENOMIC DNA]</scope>
</reference>
<organism evidence="3 4">
    <name type="scientific">Plakobranchus ocellatus</name>
    <dbReference type="NCBI Taxonomy" id="259542"/>
    <lineage>
        <taxon>Eukaryota</taxon>
        <taxon>Metazoa</taxon>
        <taxon>Spiralia</taxon>
        <taxon>Lophotrochozoa</taxon>
        <taxon>Mollusca</taxon>
        <taxon>Gastropoda</taxon>
        <taxon>Heterobranchia</taxon>
        <taxon>Euthyneura</taxon>
        <taxon>Panpulmonata</taxon>
        <taxon>Sacoglossa</taxon>
        <taxon>Placobranchoidea</taxon>
        <taxon>Plakobranchidae</taxon>
        <taxon>Plakobranchus</taxon>
    </lineage>
</organism>
<feature type="compositionally biased region" description="Polar residues" evidence="1">
    <location>
        <begin position="153"/>
        <end position="166"/>
    </location>
</feature>